<dbReference type="PANTHER" id="PTHR32060">
    <property type="entry name" value="TAIL-SPECIFIC PROTEASE"/>
    <property type="match status" value="1"/>
</dbReference>
<name>A0A345P3B2_9GAMM</name>
<dbReference type="SUPFAM" id="SSF52096">
    <property type="entry name" value="ClpP/crotonase"/>
    <property type="match status" value="1"/>
</dbReference>
<dbReference type="CDD" id="cd06782">
    <property type="entry name" value="cpPDZ_CPP-like"/>
    <property type="match status" value="1"/>
</dbReference>
<dbReference type="InterPro" id="IPR029045">
    <property type="entry name" value="ClpP/crotonase-like_dom_sf"/>
</dbReference>
<dbReference type="PANTHER" id="PTHR32060:SF22">
    <property type="entry name" value="CARBOXYL-TERMINAL-PROCESSING PEPTIDASE 3, CHLOROPLASTIC"/>
    <property type="match status" value="1"/>
</dbReference>
<evidence type="ECO:0000256" key="3">
    <source>
        <dbReference type="ARBA" id="ARBA00022801"/>
    </source>
</evidence>
<dbReference type="EMBL" id="CP031222">
    <property type="protein sequence ID" value="AXI01771.1"/>
    <property type="molecule type" value="Genomic_DNA"/>
</dbReference>
<evidence type="ECO:0000313" key="8">
    <source>
        <dbReference type="EMBL" id="AXI01771.1"/>
    </source>
</evidence>
<dbReference type="OrthoDB" id="9812068at2"/>
<keyword evidence="4 5" id="KW-0720">Serine protease</keyword>
<dbReference type="Gene3D" id="2.30.42.10">
    <property type="match status" value="1"/>
</dbReference>
<protein>
    <submittedName>
        <fullName evidence="8">Tail-specific protease</fullName>
    </submittedName>
</protein>
<dbReference type="Pfam" id="PF03572">
    <property type="entry name" value="Peptidase_S41"/>
    <property type="match status" value="1"/>
</dbReference>
<keyword evidence="2 5" id="KW-0645">Protease</keyword>
<dbReference type="SMART" id="SM00245">
    <property type="entry name" value="TSPc"/>
    <property type="match status" value="1"/>
</dbReference>
<sequence length="760" mass="83787">MKPKKTEQDVASKAQAQVTQGSGAQVKARFTTKLQTIVGAIAVASAGLFFSQVYGEATASAVDKSSVTATTGAPLAPTREQSIVTRQMAMYMDTQHYLNMPLDASVSQRVLEMYLDNLDGDHALFLASDIDEFRKKYATTLGASMKKGDLTPAFAIQKRFTERLKDYYQYSLDQLDQPQNLKRTDSLNIDREKAPYFNSTKEQRAYWQQQLVSELISLTISQEEETAKQAALKADPKLAAGQDLSPPSELNPVDTLKKRFKRKLQQIDRIKSDRVLEGLLNAALATYDPHSLYFAPVEAMEMNRQTTLQLEGIGVSIRPERGNDDYTRVETLVDGGPASKSGLVKPGDRIVGVAQDGQPMVDVVGWPSSEIVGLIRGKRGTKVLLKLQAKDAAARTITLTRDVIQEEDSGVQDRVVNVQRDGKTYKMGVLDIPSFYLNYKARRDGKNYRSVSEDTQKALIDLNSKKVDGLVVDLRGDPGGSLEEVANMIGLFIKQGPVVQIRDRNGAITAYRDDDGGAELYKGPMIVLVNLASASASEIFAAAIQDYDRGLVVGSTTTGKGTAQVQLDNLAYGLATLTQRKFYRVSGGSTQNKGVVPDIPFVSIYDEDLGERKAKNPLKWDTIPTAPFIPEDNLKPLVPQLTVASKARQEADPQYVYLSKIKEISKAHKDQKVLSLDLDARRKEVDAIEVQTLAAENERRSKTGLVPYPNWQTYQISLDAQAEARAKISEGKRPPLPEEEAFITESANILLDQVKAKQAK</sequence>
<dbReference type="Pfam" id="PF17804">
    <property type="entry name" value="TSP_NTD"/>
    <property type="match status" value="1"/>
</dbReference>
<dbReference type="Gene3D" id="3.90.226.10">
    <property type="entry name" value="2-enoyl-CoA Hydratase, Chain A, domain 1"/>
    <property type="match status" value="1"/>
</dbReference>
<dbReference type="SUPFAM" id="SSF50156">
    <property type="entry name" value="PDZ domain-like"/>
    <property type="match status" value="1"/>
</dbReference>
<proteinExistence type="inferred from homology"/>
<dbReference type="Proteomes" id="UP000253940">
    <property type="component" value="Chromosome"/>
</dbReference>
<organism evidence="8 9">
    <name type="scientific">Aquirhabdus parva</name>
    <dbReference type="NCBI Taxonomy" id="2283318"/>
    <lineage>
        <taxon>Bacteria</taxon>
        <taxon>Pseudomonadati</taxon>
        <taxon>Pseudomonadota</taxon>
        <taxon>Gammaproteobacteria</taxon>
        <taxon>Moraxellales</taxon>
        <taxon>Moraxellaceae</taxon>
        <taxon>Aquirhabdus</taxon>
    </lineage>
</organism>
<gene>
    <name evidence="8" type="ORF">HYN46_02075</name>
</gene>
<keyword evidence="9" id="KW-1185">Reference proteome</keyword>
<dbReference type="Gene3D" id="3.30.750.44">
    <property type="match status" value="1"/>
</dbReference>
<dbReference type="KEGG" id="mbah:HYN46_02075"/>
<accession>A0A345P3B2</accession>
<dbReference type="SMART" id="SM00228">
    <property type="entry name" value="PDZ"/>
    <property type="match status" value="1"/>
</dbReference>
<dbReference type="Pfam" id="PF00595">
    <property type="entry name" value="PDZ"/>
    <property type="match status" value="1"/>
</dbReference>
<dbReference type="GO" id="GO:0006508">
    <property type="term" value="P:proteolysis"/>
    <property type="evidence" value="ECO:0007669"/>
    <property type="project" value="UniProtKB-KW"/>
</dbReference>
<dbReference type="InterPro" id="IPR020992">
    <property type="entry name" value="Tail_Prtase_C"/>
</dbReference>
<dbReference type="GO" id="GO:0007165">
    <property type="term" value="P:signal transduction"/>
    <property type="evidence" value="ECO:0007669"/>
    <property type="project" value="TreeGrafter"/>
</dbReference>
<evidence type="ECO:0000256" key="5">
    <source>
        <dbReference type="RuleBase" id="RU004404"/>
    </source>
</evidence>
<dbReference type="CDD" id="cd07560">
    <property type="entry name" value="Peptidase_S41_CPP"/>
    <property type="match status" value="1"/>
</dbReference>
<dbReference type="Pfam" id="PF11818">
    <property type="entry name" value="DUF3340"/>
    <property type="match status" value="1"/>
</dbReference>
<feature type="domain" description="PDZ" evidence="7">
    <location>
        <begin position="299"/>
        <end position="390"/>
    </location>
</feature>
<comment type="similarity">
    <text evidence="1 5">Belongs to the peptidase S41A family.</text>
</comment>
<evidence type="ECO:0000256" key="6">
    <source>
        <dbReference type="SAM" id="MobiDB-lite"/>
    </source>
</evidence>
<evidence type="ECO:0000259" key="7">
    <source>
        <dbReference type="PROSITE" id="PS50106"/>
    </source>
</evidence>
<keyword evidence="3 5" id="KW-0378">Hydrolase</keyword>
<dbReference type="AlphaFoldDB" id="A0A345P3B2"/>
<dbReference type="GO" id="GO:0008236">
    <property type="term" value="F:serine-type peptidase activity"/>
    <property type="evidence" value="ECO:0007669"/>
    <property type="project" value="UniProtKB-KW"/>
</dbReference>
<dbReference type="InterPro" id="IPR036034">
    <property type="entry name" value="PDZ_sf"/>
</dbReference>
<dbReference type="InterPro" id="IPR040573">
    <property type="entry name" value="TSP_N"/>
</dbReference>
<dbReference type="InterPro" id="IPR005151">
    <property type="entry name" value="Tail-specific_protease"/>
</dbReference>
<dbReference type="GO" id="GO:0030288">
    <property type="term" value="C:outer membrane-bounded periplasmic space"/>
    <property type="evidence" value="ECO:0007669"/>
    <property type="project" value="TreeGrafter"/>
</dbReference>
<evidence type="ECO:0000256" key="2">
    <source>
        <dbReference type="ARBA" id="ARBA00022670"/>
    </source>
</evidence>
<evidence type="ECO:0000256" key="4">
    <source>
        <dbReference type="ARBA" id="ARBA00022825"/>
    </source>
</evidence>
<dbReference type="RefSeq" id="WP_114897881.1">
    <property type="nucleotide sequence ID" value="NZ_CP031222.1"/>
</dbReference>
<evidence type="ECO:0000313" key="9">
    <source>
        <dbReference type="Proteomes" id="UP000253940"/>
    </source>
</evidence>
<dbReference type="NCBIfam" id="TIGR00225">
    <property type="entry name" value="prc"/>
    <property type="match status" value="1"/>
</dbReference>
<dbReference type="GO" id="GO:0004175">
    <property type="term" value="F:endopeptidase activity"/>
    <property type="evidence" value="ECO:0007669"/>
    <property type="project" value="TreeGrafter"/>
</dbReference>
<dbReference type="InterPro" id="IPR001478">
    <property type="entry name" value="PDZ"/>
</dbReference>
<dbReference type="PROSITE" id="PS50106">
    <property type="entry name" value="PDZ"/>
    <property type="match status" value="1"/>
</dbReference>
<reference evidence="8 9" key="1">
    <citation type="submission" date="2018-07" db="EMBL/GenBank/DDBJ databases">
        <title>Genome sequencing of Moraxellaceae gen. HYN0046.</title>
        <authorList>
            <person name="Kim M."/>
            <person name="Yi H."/>
        </authorList>
    </citation>
    <scope>NUCLEOTIDE SEQUENCE [LARGE SCALE GENOMIC DNA]</scope>
    <source>
        <strain evidence="8 9">HYN0046</strain>
    </source>
</reference>
<dbReference type="InterPro" id="IPR004447">
    <property type="entry name" value="Peptidase_S41A"/>
</dbReference>
<evidence type="ECO:0000256" key="1">
    <source>
        <dbReference type="ARBA" id="ARBA00009179"/>
    </source>
</evidence>
<feature type="region of interest" description="Disordered" evidence="6">
    <location>
        <begin position="231"/>
        <end position="252"/>
    </location>
</feature>